<dbReference type="SUPFAM" id="SSF46934">
    <property type="entry name" value="UBA-like"/>
    <property type="match status" value="1"/>
</dbReference>
<dbReference type="InterPro" id="IPR051718">
    <property type="entry name" value="ARF_GTPase-activating"/>
</dbReference>
<accession>A0A6A6UC62</accession>
<dbReference type="InterPro" id="IPR037278">
    <property type="entry name" value="ARFGAP/RecO"/>
</dbReference>
<keyword evidence="5" id="KW-1185">Reference proteome</keyword>
<dbReference type="EMBL" id="MU004235">
    <property type="protein sequence ID" value="KAF2669732.1"/>
    <property type="molecule type" value="Genomic_DNA"/>
</dbReference>
<evidence type="ECO:0000313" key="5">
    <source>
        <dbReference type="Proteomes" id="UP000799302"/>
    </source>
</evidence>
<dbReference type="PROSITE" id="PS50115">
    <property type="entry name" value="ARFGAP"/>
    <property type="match status" value="1"/>
</dbReference>
<feature type="region of interest" description="Disordered" evidence="2">
    <location>
        <begin position="263"/>
        <end position="296"/>
    </location>
</feature>
<keyword evidence="1" id="KW-0863">Zinc-finger</keyword>
<feature type="compositionally biased region" description="Low complexity" evidence="2">
    <location>
        <begin position="263"/>
        <end position="274"/>
    </location>
</feature>
<gene>
    <name evidence="4" type="ORF">BT63DRAFT_425408</name>
</gene>
<proteinExistence type="predicted"/>
<keyword evidence="1" id="KW-0862">Zinc</keyword>
<dbReference type="Gene3D" id="1.10.8.10">
    <property type="entry name" value="DNA helicase RuvA subunit, C-terminal domain"/>
    <property type="match status" value="1"/>
</dbReference>
<feature type="compositionally biased region" description="Low complexity" evidence="2">
    <location>
        <begin position="432"/>
        <end position="452"/>
    </location>
</feature>
<dbReference type="AlphaFoldDB" id="A0A6A6UC62"/>
<dbReference type="PANTHER" id="PTHR45705:SF7">
    <property type="entry name" value="ACTIVATING PROTEIN FOR ARF, PUTATIVE (AFU_ORTHOLOGUE AFUA_4G09120)-RELATED"/>
    <property type="match status" value="1"/>
</dbReference>
<dbReference type="InterPro" id="IPR001164">
    <property type="entry name" value="ArfGAP_dom"/>
</dbReference>
<dbReference type="InterPro" id="IPR009060">
    <property type="entry name" value="UBA-like_sf"/>
</dbReference>
<feature type="compositionally biased region" description="Low complexity" evidence="2">
    <location>
        <begin position="585"/>
        <end position="600"/>
    </location>
</feature>
<dbReference type="GO" id="GO:0008270">
    <property type="term" value="F:zinc ion binding"/>
    <property type="evidence" value="ECO:0007669"/>
    <property type="project" value="UniProtKB-KW"/>
</dbReference>
<evidence type="ECO:0000256" key="2">
    <source>
        <dbReference type="SAM" id="MobiDB-lite"/>
    </source>
</evidence>
<name>A0A6A6UC62_9PEZI</name>
<dbReference type="OrthoDB" id="10266696at2759"/>
<feature type="compositionally biased region" description="Polar residues" evidence="2">
    <location>
        <begin position="125"/>
        <end position="144"/>
    </location>
</feature>
<feature type="region of interest" description="Disordered" evidence="2">
    <location>
        <begin position="123"/>
        <end position="217"/>
    </location>
</feature>
<evidence type="ECO:0000313" key="4">
    <source>
        <dbReference type="EMBL" id="KAF2669732.1"/>
    </source>
</evidence>
<dbReference type="FunFam" id="1.10.220.150:FF:000026">
    <property type="entry name" value="GTPase activating protein for Arf, putative"/>
    <property type="match status" value="1"/>
</dbReference>
<feature type="region of interest" description="Disordered" evidence="2">
    <location>
        <begin position="359"/>
        <end position="455"/>
    </location>
</feature>
<dbReference type="InterPro" id="IPR038508">
    <property type="entry name" value="ArfGAP_dom_sf"/>
</dbReference>
<dbReference type="CDD" id="cd08204">
    <property type="entry name" value="ArfGap"/>
    <property type="match status" value="1"/>
</dbReference>
<feature type="domain" description="Arf-GAP" evidence="3">
    <location>
        <begin position="14"/>
        <end position="136"/>
    </location>
</feature>
<feature type="compositionally biased region" description="Low complexity" evidence="2">
    <location>
        <begin position="387"/>
        <end position="424"/>
    </location>
</feature>
<dbReference type="Gene3D" id="1.10.220.150">
    <property type="entry name" value="Arf GTPase activating protein"/>
    <property type="match status" value="1"/>
</dbReference>
<sequence>MAAINKRQQVRNERTLQDLIKSVPGNDRCADCAARNPGWASWSLGIFLCVRCASIHRKLGVHVSKIKSLSMDSWTSEQVELMKKTGNTNSNRVFNPRNVKPSIPIDIDEVDGVMERYIRQKYESKTLSSESQPTSRQHTGSTGSSEDHAAPLPPKPSKRFTFGLRSTSSSFPLGRSERSPPDSPANGKISFGSAYKRPSAPDKKNKPSKIFGTDIGGSRQDNYELKLIALREMGFPDDKRNLTILKGESGNVDRAVATLIRLGEGSRMSSGRSSPAPETPPKDEFTPVSAGATRSLNPFDKLDLQDKALPPPPIEEHNQRPHTGLASPTAYNPFVQSTPSLEQNFQGLTVSHPSHLFPNATGGYNNTQSPVTTNPFLQTYTPPPTQQPSTMMGQFNAPAPFAPQQPQYFAQPQQYQQAPQQFQQPPQPSTSPNPFLSASPSNQFPSSNPFESQQNQYSATNNAYYPDMNNQQHMYQTQLQNQMIQHNNSFPQPMQQTLYQQQSASSPFGQQSLQMGQTNPFLMNAPQVHAQFTTSSMVSSPVTQSPAQQQGNPFDGQYQQYQNHAQTIPAPNRFDKASILALYNMPNSNSNQNNLAAPPNEQQQPGGARRSVTMPLPNTAQPAMSPAPTNPFAASLNQSTTAQSNVVANAAMAKPGVQSTFAHMSHESVDFSTMMNGRHSPDAFAALSSRLMR</sequence>
<dbReference type="GO" id="GO:0005096">
    <property type="term" value="F:GTPase activator activity"/>
    <property type="evidence" value="ECO:0007669"/>
    <property type="project" value="InterPro"/>
</dbReference>
<dbReference type="GO" id="GO:0005737">
    <property type="term" value="C:cytoplasm"/>
    <property type="evidence" value="ECO:0007669"/>
    <property type="project" value="TreeGrafter"/>
</dbReference>
<keyword evidence="1" id="KW-0479">Metal-binding</keyword>
<feature type="region of interest" description="Disordered" evidence="2">
    <location>
        <begin position="309"/>
        <end position="336"/>
    </location>
</feature>
<dbReference type="PRINTS" id="PR00405">
    <property type="entry name" value="REVINTRACTNG"/>
</dbReference>
<evidence type="ECO:0000259" key="3">
    <source>
        <dbReference type="PROSITE" id="PS50115"/>
    </source>
</evidence>
<dbReference type="Proteomes" id="UP000799302">
    <property type="component" value="Unassembled WGS sequence"/>
</dbReference>
<organism evidence="4 5">
    <name type="scientific">Microthyrium microscopicum</name>
    <dbReference type="NCBI Taxonomy" id="703497"/>
    <lineage>
        <taxon>Eukaryota</taxon>
        <taxon>Fungi</taxon>
        <taxon>Dikarya</taxon>
        <taxon>Ascomycota</taxon>
        <taxon>Pezizomycotina</taxon>
        <taxon>Dothideomycetes</taxon>
        <taxon>Dothideomycetes incertae sedis</taxon>
        <taxon>Microthyriales</taxon>
        <taxon>Microthyriaceae</taxon>
        <taxon>Microthyrium</taxon>
    </lineage>
</organism>
<reference evidence="4" key="1">
    <citation type="journal article" date="2020" name="Stud. Mycol.">
        <title>101 Dothideomycetes genomes: a test case for predicting lifestyles and emergence of pathogens.</title>
        <authorList>
            <person name="Haridas S."/>
            <person name="Albert R."/>
            <person name="Binder M."/>
            <person name="Bloem J."/>
            <person name="Labutti K."/>
            <person name="Salamov A."/>
            <person name="Andreopoulos B."/>
            <person name="Baker S."/>
            <person name="Barry K."/>
            <person name="Bills G."/>
            <person name="Bluhm B."/>
            <person name="Cannon C."/>
            <person name="Castanera R."/>
            <person name="Culley D."/>
            <person name="Daum C."/>
            <person name="Ezra D."/>
            <person name="Gonzalez J."/>
            <person name="Henrissat B."/>
            <person name="Kuo A."/>
            <person name="Liang C."/>
            <person name="Lipzen A."/>
            <person name="Lutzoni F."/>
            <person name="Magnuson J."/>
            <person name="Mondo S."/>
            <person name="Nolan M."/>
            <person name="Ohm R."/>
            <person name="Pangilinan J."/>
            <person name="Park H.-J."/>
            <person name="Ramirez L."/>
            <person name="Alfaro M."/>
            <person name="Sun H."/>
            <person name="Tritt A."/>
            <person name="Yoshinaga Y."/>
            <person name="Zwiers L.-H."/>
            <person name="Turgeon B."/>
            <person name="Goodwin S."/>
            <person name="Spatafora J."/>
            <person name="Crous P."/>
            <person name="Grigoriev I."/>
        </authorList>
    </citation>
    <scope>NUCLEOTIDE SEQUENCE</scope>
    <source>
        <strain evidence="4">CBS 115976</strain>
    </source>
</reference>
<feature type="compositionally biased region" description="Polar residues" evidence="2">
    <location>
        <begin position="362"/>
        <end position="377"/>
    </location>
</feature>
<dbReference type="PANTHER" id="PTHR45705">
    <property type="entry name" value="FI20236P1"/>
    <property type="match status" value="1"/>
</dbReference>
<dbReference type="SMART" id="SM00105">
    <property type="entry name" value="ArfGap"/>
    <property type="match status" value="1"/>
</dbReference>
<protein>
    <submittedName>
        <fullName evidence="4">ArfGap-domain-containing protein</fullName>
    </submittedName>
</protein>
<dbReference type="Pfam" id="PF01412">
    <property type="entry name" value="ArfGap"/>
    <property type="match status" value="1"/>
</dbReference>
<feature type="region of interest" description="Disordered" evidence="2">
    <location>
        <begin position="585"/>
        <end position="635"/>
    </location>
</feature>
<evidence type="ECO:0000256" key="1">
    <source>
        <dbReference type="PROSITE-ProRule" id="PRU00288"/>
    </source>
</evidence>
<dbReference type="SUPFAM" id="SSF57863">
    <property type="entry name" value="ArfGap/RecO-like zinc finger"/>
    <property type="match status" value="1"/>
</dbReference>